<sequence length="152" mass="17300">MDSAQDFCSPLLMMATMVIVRKQLLLSGGIKSLLLHSINRNSAAVASKNKRMTKLLSDERQTVLNPLLKSGWIVQENRDAIYKEFNFKDFNEAFGFMTRVAMKAEKMDHHPEWFNVYNKVNITLSSHDVNGLSHRDIKLATFIDEVAKSAKP</sequence>
<evidence type="ECO:0000256" key="1">
    <source>
        <dbReference type="ARBA" id="ARBA00001554"/>
    </source>
</evidence>
<dbReference type="SUPFAM" id="SSF55248">
    <property type="entry name" value="PCD-like"/>
    <property type="match status" value="1"/>
</dbReference>
<dbReference type="InterPro" id="IPR036428">
    <property type="entry name" value="PCD_sf"/>
</dbReference>
<dbReference type="InterPro" id="IPR001533">
    <property type="entry name" value="Pterin_deHydtase"/>
</dbReference>
<dbReference type="EC" id="4.2.1.96" evidence="3"/>
<comment type="similarity">
    <text evidence="2">Belongs to the pterin-4-alpha-carbinolamine dehydratase family.</text>
</comment>
<evidence type="ECO:0000256" key="4">
    <source>
        <dbReference type="ARBA" id="ARBA00023239"/>
    </source>
</evidence>
<dbReference type="NCBIfam" id="NF002018">
    <property type="entry name" value="PRK00823.1-3"/>
    <property type="match status" value="1"/>
</dbReference>
<dbReference type="Gene3D" id="3.30.1360.20">
    <property type="entry name" value="Transcriptional coactivator/pterin dehydratase"/>
    <property type="match status" value="1"/>
</dbReference>
<comment type="catalytic activity">
    <reaction evidence="1">
        <text>(4aS,6R)-4a-hydroxy-L-erythro-5,6,7,8-tetrahydrobiopterin = (6R)-L-erythro-6,7-dihydrobiopterin + H2O</text>
        <dbReference type="Rhea" id="RHEA:11920"/>
        <dbReference type="ChEBI" id="CHEBI:15377"/>
        <dbReference type="ChEBI" id="CHEBI:15642"/>
        <dbReference type="ChEBI" id="CHEBI:43120"/>
        <dbReference type="EC" id="4.2.1.96"/>
    </reaction>
</comment>
<gene>
    <name evidence="7" type="ORF">PV328_005387</name>
</gene>
<dbReference type="CDD" id="cd00914">
    <property type="entry name" value="PCD_DCoH_subfamily_b"/>
    <property type="match status" value="1"/>
</dbReference>
<comment type="caution">
    <text evidence="7">The sequence shown here is derived from an EMBL/GenBank/DDBJ whole genome shotgun (WGS) entry which is preliminary data.</text>
</comment>
<keyword evidence="4" id="KW-0456">Lyase</keyword>
<evidence type="ECO:0000313" key="7">
    <source>
        <dbReference type="EMBL" id="KAK0172010.1"/>
    </source>
</evidence>
<accession>A0AA39FMB2</accession>
<name>A0AA39FMB2_9HYME</name>
<dbReference type="AlphaFoldDB" id="A0AA39FMB2"/>
<dbReference type="FunFam" id="3.30.1360.20:FF:000001">
    <property type="entry name" value="Pterin-4-alpha-carbinolamine dehydratase 2"/>
    <property type="match status" value="1"/>
</dbReference>
<reference evidence="7" key="1">
    <citation type="journal article" date="2023" name="bioRxiv">
        <title>Scaffold-level genome assemblies of two parasitoid biocontrol wasps reveal the parthenogenesis mechanism and an associated novel virus.</title>
        <authorList>
            <person name="Inwood S."/>
            <person name="Skelly J."/>
            <person name="Guhlin J."/>
            <person name="Harrop T."/>
            <person name="Goldson S."/>
            <person name="Dearden P."/>
        </authorList>
    </citation>
    <scope>NUCLEOTIDE SEQUENCE</scope>
    <source>
        <strain evidence="7">Irish</strain>
        <tissue evidence="7">Whole body</tissue>
    </source>
</reference>
<organism evidence="7 8">
    <name type="scientific">Microctonus aethiopoides</name>
    <dbReference type="NCBI Taxonomy" id="144406"/>
    <lineage>
        <taxon>Eukaryota</taxon>
        <taxon>Metazoa</taxon>
        <taxon>Ecdysozoa</taxon>
        <taxon>Arthropoda</taxon>
        <taxon>Hexapoda</taxon>
        <taxon>Insecta</taxon>
        <taxon>Pterygota</taxon>
        <taxon>Neoptera</taxon>
        <taxon>Endopterygota</taxon>
        <taxon>Hymenoptera</taxon>
        <taxon>Apocrita</taxon>
        <taxon>Ichneumonoidea</taxon>
        <taxon>Braconidae</taxon>
        <taxon>Euphorinae</taxon>
        <taxon>Microctonus</taxon>
    </lineage>
</organism>
<dbReference type="PANTHER" id="PTHR12599:SF0">
    <property type="entry name" value="PTERIN-4-ALPHA-CARBINOLAMINE DEHYDRATASE"/>
    <property type="match status" value="1"/>
</dbReference>
<dbReference type="NCBIfam" id="NF002020">
    <property type="entry name" value="PRK00823.1-5"/>
    <property type="match status" value="1"/>
</dbReference>
<dbReference type="Proteomes" id="UP001168990">
    <property type="component" value="Unassembled WGS sequence"/>
</dbReference>
<evidence type="ECO:0000256" key="6">
    <source>
        <dbReference type="ARBA" id="ARBA00031023"/>
    </source>
</evidence>
<dbReference type="GO" id="GO:0006729">
    <property type="term" value="P:tetrahydrobiopterin biosynthetic process"/>
    <property type="evidence" value="ECO:0007669"/>
    <property type="project" value="InterPro"/>
</dbReference>
<reference evidence="7" key="2">
    <citation type="submission" date="2023-03" db="EMBL/GenBank/DDBJ databases">
        <authorList>
            <person name="Inwood S.N."/>
            <person name="Skelly J.G."/>
            <person name="Guhlin J."/>
            <person name="Harrop T.W.R."/>
            <person name="Goldson S.G."/>
            <person name="Dearden P.K."/>
        </authorList>
    </citation>
    <scope>NUCLEOTIDE SEQUENCE</scope>
    <source>
        <strain evidence="7">Irish</strain>
        <tissue evidence="7">Whole body</tissue>
    </source>
</reference>
<evidence type="ECO:0000256" key="2">
    <source>
        <dbReference type="ARBA" id="ARBA00006472"/>
    </source>
</evidence>
<keyword evidence="8" id="KW-1185">Reference proteome</keyword>
<evidence type="ECO:0000256" key="3">
    <source>
        <dbReference type="ARBA" id="ARBA00013252"/>
    </source>
</evidence>
<dbReference type="GO" id="GO:0008124">
    <property type="term" value="F:4-alpha-hydroxytetrahydrobiopterin dehydratase activity"/>
    <property type="evidence" value="ECO:0007669"/>
    <property type="project" value="UniProtKB-EC"/>
</dbReference>
<dbReference type="EMBL" id="JAQQBS010000002">
    <property type="protein sequence ID" value="KAK0172010.1"/>
    <property type="molecule type" value="Genomic_DNA"/>
</dbReference>
<proteinExistence type="inferred from homology"/>
<dbReference type="Pfam" id="PF01329">
    <property type="entry name" value="Pterin_4a"/>
    <property type="match status" value="1"/>
</dbReference>
<evidence type="ECO:0000256" key="5">
    <source>
        <dbReference type="ARBA" id="ARBA00030497"/>
    </source>
</evidence>
<dbReference type="HAMAP" id="MF_00434">
    <property type="entry name" value="Pterin_4_alpha"/>
    <property type="match status" value="1"/>
</dbReference>
<protein>
    <recommendedName>
        <fullName evidence="3">4a-hydroxytetrahydrobiopterin dehydratase</fullName>
        <ecNumber evidence="3">4.2.1.96</ecNumber>
    </recommendedName>
    <alternativeName>
        <fullName evidence="5">4-alpha-hydroxy-tetrahydropterin dehydratase</fullName>
    </alternativeName>
    <alternativeName>
        <fullName evidence="6">Pterin carbinolamine dehydratase</fullName>
    </alternativeName>
</protein>
<dbReference type="PANTHER" id="PTHR12599">
    <property type="entry name" value="PTERIN-4-ALPHA-CARBINOLAMINE DEHYDRATASE"/>
    <property type="match status" value="1"/>
</dbReference>
<evidence type="ECO:0000313" key="8">
    <source>
        <dbReference type="Proteomes" id="UP001168990"/>
    </source>
</evidence>